<comment type="caution">
    <text evidence="3">The sequence shown here is derived from an EMBL/GenBank/DDBJ whole genome shotgun (WGS) entry which is preliminary data.</text>
</comment>
<dbReference type="CDD" id="cd04688">
    <property type="entry name" value="NUDIX_Hydrolase"/>
    <property type="match status" value="1"/>
</dbReference>
<dbReference type="EMBL" id="JAOPKA010000017">
    <property type="protein sequence ID" value="MCU4743691.1"/>
    <property type="molecule type" value="Genomic_DNA"/>
</dbReference>
<dbReference type="PANTHER" id="PTHR43736:SF2">
    <property type="entry name" value="MUTT_NUDIX FAMILY PROTEIN"/>
    <property type="match status" value="1"/>
</dbReference>
<evidence type="ECO:0000256" key="1">
    <source>
        <dbReference type="ARBA" id="ARBA00022801"/>
    </source>
</evidence>
<dbReference type="PANTHER" id="PTHR43736">
    <property type="entry name" value="ADP-RIBOSE PYROPHOSPHATASE"/>
    <property type="match status" value="1"/>
</dbReference>
<evidence type="ECO:0000313" key="4">
    <source>
        <dbReference type="Proteomes" id="UP001321018"/>
    </source>
</evidence>
<dbReference type="GO" id="GO:0016787">
    <property type="term" value="F:hydrolase activity"/>
    <property type="evidence" value="ECO:0007669"/>
    <property type="project" value="UniProtKB-KW"/>
</dbReference>
<dbReference type="AlphaFoldDB" id="A0AAP3E3H8"/>
<evidence type="ECO:0000259" key="2">
    <source>
        <dbReference type="PROSITE" id="PS51462"/>
    </source>
</evidence>
<dbReference type="RefSeq" id="WP_338005506.1">
    <property type="nucleotide sequence ID" value="NZ_JAOPKA010000017.1"/>
</dbReference>
<feature type="domain" description="Nudix hydrolase" evidence="2">
    <location>
        <begin position="6"/>
        <end position="147"/>
    </location>
</feature>
<dbReference type="SUPFAM" id="SSF55811">
    <property type="entry name" value="Nudix"/>
    <property type="match status" value="1"/>
</dbReference>
<accession>A0AAP3E3H8</accession>
<dbReference type="PROSITE" id="PS51462">
    <property type="entry name" value="NUDIX"/>
    <property type="match status" value="1"/>
</dbReference>
<sequence length="147" mass="16792">MTESWQRIRPVALGAVRRDDELLVTEGYDPGEDELFYRLPGGGVAFGEYAADAVEREFDEEFGVTLTDVSHLGTYENVFSFDGKRGHEHWWVFEASIVEDWPYERDELTGYEHAIDEEITAVWKPIADLESAETTFYDECVLEGLGD</sequence>
<dbReference type="InterPro" id="IPR000086">
    <property type="entry name" value="NUDIX_hydrolase_dom"/>
</dbReference>
<dbReference type="InterPro" id="IPR020084">
    <property type="entry name" value="NUDIX_hydrolase_CS"/>
</dbReference>
<proteinExistence type="predicted"/>
<reference evidence="3" key="1">
    <citation type="submission" date="2022-09" db="EMBL/GenBank/DDBJ databases">
        <title>Enrichment on poylsaccharides allowed isolation of novel metabolic and taxonomic groups of Haloarchaea.</title>
        <authorList>
            <person name="Sorokin D.Y."/>
            <person name="Elcheninov A.G."/>
            <person name="Khizhniak T.V."/>
            <person name="Kolganova T.V."/>
            <person name="Kublanov I.V."/>
        </authorList>
    </citation>
    <scope>NUCLEOTIDE SEQUENCE</scope>
    <source>
        <strain evidence="3">AArc-xg1-1</strain>
    </source>
</reference>
<dbReference type="Proteomes" id="UP001321018">
    <property type="component" value="Unassembled WGS sequence"/>
</dbReference>
<evidence type="ECO:0000313" key="3">
    <source>
        <dbReference type="EMBL" id="MCU4743691.1"/>
    </source>
</evidence>
<dbReference type="Gene3D" id="3.90.79.10">
    <property type="entry name" value="Nucleoside Triphosphate Pyrophosphohydrolase"/>
    <property type="match status" value="1"/>
</dbReference>
<dbReference type="Pfam" id="PF00293">
    <property type="entry name" value="NUDIX"/>
    <property type="match status" value="1"/>
</dbReference>
<name>A0AAP3E3H8_9EURY</name>
<organism evidence="3 4">
    <name type="scientific">Natronoglomus mannanivorans</name>
    <dbReference type="NCBI Taxonomy" id="2979990"/>
    <lineage>
        <taxon>Archaea</taxon>
        <taxon>Methanobacteriati</taxon>
        <taxon>Methanobacteriota</taxon>
        <taxon>Stenosarchaea group</taxon>
        <taxon>Halobacteria</taxon>
        <taxon>Halobacteriales</taxon>
        <taxon>Natrialbaceae</taxon>
        <taxon>Natronoglomus</taxon>
    </lineage>
</organism>
<protein>
    <submittedName>
        <fullName evidence="3">NUDIX domain-containing protein</fullName>
    </submittedName>
</protein>
<gene>
    <name evidence="3" type="ORF">OB960_20095</name>
</gene>
<keyword evidence="1" id="KW-0378">Hydrolase</keyword>
<dbReference type="PROSITE" id="PS00893">
    <property type="entry name" value="NUDIX_BOX"/>
    <property type="match status" value="1"/>
</dbReference>
<dbReference type="InterPro" id="IPR015797">
    <property type="entry name" value="NUDIX_hydrolase-like_dom_sf"/>
</dbReference>